<feature type="region of interest" description="Disordered" evidence="1">
    <location>
        <begin position="10"/>
        <end position="32"/>
    </location>
</feature>
<gene>
    <name evidence="2" type="ORF">TWF696_008308</name>
</gene>
<dbReference type="InterPro" id="IPR011990">
    <property type="entry name" value="TPR-like_helical_dom_sf"/>
</dbReference>
<dbReference type="Gene3D" id="1.25.40.10">
    <property type="entry name" value="Tetratricopeptide repeat domain"/>
    <property type="match status" value="1"/>
</dbReference>
<keyword evidence="3" id="KW-1185">Reference proteome</keyword>
<sequence>MRASAVRRAAAAASKALRQPPQPPFLGSPTPPDFTAILPPKPVFSSAQSTGYLKCNRAEATTVLTEIWRATRGIQLDSDPIMTTAVSRVCKAHNFDPSNFALLASLHKSTGPPTQTTTTVTRTLLRLGVLLDDPAAIIAEAKRSLASARSLPQLTTLPAWRKLTALASASNAAEAHELLAKAYTQFKDPPRAHAAWLKAAEAGSGLVCSVLGAEAFMASADGSSSKSGGEGPEAAAISWYKKAAERGEVDAYLRLGELLMDTDPAEAEHNLLTAAASGSFLAIGKLEELYKSRGDESMANAWKEVAEAIEEEDRAAGAEAPTITEHRSNYQKPYHPVRSHKRR</sequence>
<protein>
    <submittedName>
        <fullName evidence="2">Uncharacterized protein</fullName>
    </submittedName>
</protein>
<evidence type="ECO:0000313" key="2">
    <source>
        <dbReference type="EMBL" id="KAK6341222.1"/>
    </source>
</evidence>
<dbReference type="AlphaFoldDB" id="A0AAV9UGK1"/>
<proteinExistence type="predicted"/>
<dbReference type="SUPFAM" id="SSF81901">
    <property type="entry name" value="HCP-like"/>
    <property type="match status" value="1"/>
</dbReference>
<accession>A0AAV9UGK1</accession>
<organism evidence="2 3">
    <name type="scientific">Orbilia brochopaga</name>
    <dbReference type="NCBI Taxonomy" id="3140254"/>
    <lineage>
        <taxon>Eukaryota</taxon>
        <taxon>Fungi</taxon>
        <taxon>Dikarya</taxon>
        <taxon>Ascomycota</taxon>
        <taxon>Pezizomycotina</taxon>
        <taxon>Orbiliomycetes</taxon>
        <taxon>Orbiliales</taxon>
        <taxon>Orbiliaceae</taxon>
        <taxon>Orbilia</taxon>
    </lineage>
</organism>
<dbReference type="Proteomes" id="UP001375240">
    <property type="component" value="Unassembled WGS sequence"/>
</dbReference>
<comment type="caution">
    <text evidence="2">The sequence shown here is derived from an EMBL/GenBank/DDBJ whole genome shotgun (WGS) entry which is preliminary data.</text>
</comment>
<evidence type="ECO:0000256" key="1">
    <source>
        <dbReference type="SAM" id="MobiDB-lite"/>
    </source>
</evidence>
<evidence type="ECO:0000313" key="3">
    <source>
        <dbReference type="Proteomes" id="UP001375240"/>
    </source>
</evidence>
<feature type="compositionally biased region" description="Pro residues" evidence="1">
    <location>
        <begin position="20"/>
        <end position="32"/>
    </location>
</feature>
<dbReference type="EMBL" id="JAVHNQ010000007">
    <property type="protein sequence ID" value="KAK6341222.1"/>
    <property type="molecule type" value="Genomic_DNA"/>
</dbReference>
<name>A0AAV9UGK1_9PEZI</name>
<reference evidence="2 3" key="1">
    <citation type="submission" date="2019-10" db="EMBL/GenBank/DDBJ databases">
        <authorList>
            <person name="Palmer J.M."/>
        </authorList>
    </citation>
    <scope>NUCLEOTIDE SEQUENCE [LARGE SCALE GENOMIC DNA]</scope>
    <source>
        <strain evidence="2 3">TWF696</strain>
    </source>
</reference>
<feature type="region of interest" description="Disordered" evidence="1">
    <location>
        <begin position="312"/>
        <end position="343"/>
    </location>
</feature>